<dbReference type="EMBL" id="CAAALY010004621">
    <property type="protein sequence ID" value="VEL08732.1"/>
    <property type="molecule type" value="Genomic_DNA"/>
</dbReference>
<dbReference type="GO" id="GO:0005737">
    <property type="term" value="C:cytoplasm"/>
    <property type="evidence" value="ECO:0007669"/>
    <property type="project" value="UniProtKB-SubCell"/>
</dbReference>
<sequence>MRACPRGFLRIEDLHAPTHSILQALDPFLSQLDLLIFVCQRTPVSKGSVRALKGVGANISIAVECFAKAAESVVAGHNDLELKMAAACVEARKAGFRLSTVADAFAYQPLSKSNSSDSDTLNVTSRARLFSRSSLSASNEKAFALRDDKRESGPVTSELVSASRDLLFAVATALILADKIFLELRQID</sequence>
<comment type="caution">
    <text evidence="3">The sequence shown here is derived from an EMBL/GenBank/DDBJ whole genome shotgun (WGS) entry which is preliminary data.</text>
</comment>
<organism evidence="3 4">
    <name type="scientific">Protopolystoma xenopodis</name>
    <dbReference type="NCBI Taxonomy" id="117903"/>
    <lineage>
        <taxon>Eukaryota</taxon>
        <taxon>Metazoa</taxon>
        <taxon>Spiralia</taxon>
        <taxon>Lophotrochozoa</taxon>
        <taxon>Platyhelminthes</taxon>
        <taxon>Monogenea</taxon>
        <taxon>Polyopisthocotylea</taxon>
        <taxon>Polystomatidea</taxon>
        <taxon>Polystomatidae</taxon>
        <taxon>Protopolystoma</taxon>
    </lineage>
</organism>
<dbReference type="SUPFAM" id="SSF47220">
    <property type="entry name" value="alpha-catenin/vinculin-like"/>
    <property type="match status" value="1"/>
</dbReference>
<reference evidence="3" key="1">
    <citation type="submission" date="2018-11" db="EMBL/GenBank/DDBJ databases">
        <authorList>
            <consortium name="Pathogen Informatics"/>
        </authorList>
    </citation>
    <scope>NUCLEOTIDE SEQUENCE</scope>
</reference>
<dbReference type="Proteomes" id="UP000784294">
    <property type="component" value="Unassembled WGS sequence"/>
</dbReference>
<protein>
    <submittedName>
        <fullName evidence="3">Uncharacterized protein</fullName>
    </submittedName>
</protein>
<name>A0A448WCZ7_9PLAT</name>
<evidence type="ECO:0000256" key="1">
    <source>
        <dbReference type="ARBA" id="ARBA00004496"/>
    </source>
</evidence>
<proteinExistence type="predicted"/>
<dbReference type="AlphaFoldDB" id="A0A448WCZ7"/>
<keyword evidence="4" id="KW-1185">Reference proteome</keyword>
<dbReference type="Gene3D" id="1.20.120.230">
    <property type="entry name" value="Alpha-catenin/vinculin-like"/>
    <property type="match status" value="2"/>
</dbReference>
<dbReference type="GO" id="GO:0051015">
    <property type="term" value="F:actin filament binding"/>
    <property type="evidence" value="ECO:0007669"/>
    <property type="project" value="InterPro"/>
</dbReference>
<evidence type="ECO:0000256" key="2">
    <source>
        <dbReference type="ARBA" id="ARBA00022490"/>
    </source>
</evidence>
<comment type="subcellular location">
    <subcellularLocation>
        <location evidence="1">Cytoplasm</location>
    </subcellularLocation>
</comment>
<accession>A0A448WCZ7</accession>
<gene>
    <name evidence="3" type="ORF">PXEA_LOCUS2172</name>
</gene>
<dbReference type="InterPro" id="IPR036723">
    <property type="entry name" value="Alpha-catenin/vinculin-like_sf"/>
</dbReference>
<keyword evidence="2" id="KW-0963">Cytoplasm</keyword>
<evidence type="ECO:0000313" key="3">
    <source>
        <dbReference type="EMBL" id="VEL08732.1"/>
    </source>
</evidence>
<evidence type="ECO:0000313" key="4">
    <source>
        <dbReference type="Proteomes" id="UP000784294"/>
    </source>
</evidence>
<dbReference type="GO" id="GO:0007155">
    <property type="term" value="P:cell adhesion"/>
    <property type="evidence" value="ECO:0007669"/>
    <property type="project" value="InterPro"/>
</dbReference>